<protein>
    <recommendedName>
        <fullName evidence="3">DUF1800 domain-containing protein</fullName>
    </recommendedName>
</protein>
<evidence type="ECO:0000313" key="2">
    <source>
        <dbReference type="Proteomes" id="UP000662873"/>
    </source>
</evidence>
<gene>
    <name evidence="1" type="ORF">NPRO_09010</name>
</gene>
<dbReference type="EMBL" id="AP021858">
    <property type="protein sequence ID" value="BBO23306.1"/>
    <property type="molecule type" value="Genomic_DNA"/>
</dbReference>
<dbReference type="InterPro" id="IPR014917">
    <property type="entry name" value="DUF1800"/>
</dbReference>
<dbReference type="Pfam" id="PF08811">
    <property type="entry name" value="DUF1800"/>
    <property type="match status" value="1"/>
</dbReference>
<accession>A0A809S3Z7</accession>
<evidence type="ECO:0008006" key="3">
    <source>
        <dbReference type="Google" id="ProtNLM"/>
    </source>
</evidence>
<dbReference type="AlphaFoldDB" id="A0A809S3Z7"/>
<reference evidence="1" key="1">
    <citation type="journal article" name="DNA Res.">
        <title>The physiological potential of anammox bacteria as revealed by their core genome structure.</title>
        <authorList>
            <person name="Okubo T."/>
            <person name="Toyoda A."/>
            <person name="Fukuhara K."/>
            <person name="Uchiyama I."/>
            <person name="Harigaya Y."/>
            <person name="Kuroiwa M."/>
            <person name="Suzuki T."/>
            <person name="Murakami Y."/>
            <person name="Suwa Y."/>
            <person name="Takami H."/>
        </authorList>
    </citation>
    <scope>NUCLEOTIDE SEQUENCE</scope>
    <source>
        <strain evidence="1">317325-2</strain>
    </source>
</reference>
<sequence>MAPVTEPQLAQSVSSDMQLTTEKAKVAHLLRRFGLGASEAEVDYYGKDGFRGAVDRLLDFRSQDEGFDVSLEAFRQPDNNNFNIRGIQQWWVLRILSTRRPLQEKMTLFWHDHFATSASKVNAPLMMYQQNELLRKNGTGKFRELLLEASKDPAMVFWLDNQFNVRGKPNENFAREIMELFTLGVGHYSETDIQEAARAFTGWSIRRRRPAEVAEGSYSQAEFLFVPRLHDTEFKTILENKGPFRGEDVIDILCGHPQTPVYLTKKLWEWFVYPNPEAALVERFAGKFQKSGLDVGSLLKEIMLSSEFVSEKAVRAIYKNPVDFCVPTLRQLGIGEATMDLYRQNREAENARRFFLPAVALQQGMAAMGMDLMFPPDVAGWDGGQAWISTATMVERISWADRLFGVGAQRGGRARAQVRLPAFSLFSSDPSPRGVVDKLLSVFDAELSEEQVGQLVAAAEKASEGRVTAQNANQVAAAVSRLIFGSPGFQMA</sequence>
<name>A0A809S3Z7_9BACT</name>
<organism evidence="1 2">
    <name type="scientific">Candidatus Nitrosymbiomonas proteolyticus</name>
    <dbReference type="NCBI Taxonomy" id="2608984"/>
    <lineage>
        <taxon>Bacteria</taxon>
        <taxon>Bacillati</taxon>
        <taxon>Armatimonadota</taxon>
        <taxon>Armatimonadota incertae sedis</taxon>
        <taxon>Candidatus Nitrosymbiomonas</taxon>
    </lineage>
</organism>
<proteinExistence type="predicted"/>
<evidence type="ECO:0000313" key="1">
    <source>
        <dbReference type="EMBL" id="BBO23306.1"/>
    </source>
</evidence>
<dbReference type="Proteomes" id="UP000662873">
    <property type="component" value="Chromosome"/>
</dbReference>
<dbReference type="KEGG" id="npy:NPRO_09010"/>